<dbReference type="Proteomes" id="UP001157069">
    <property type="component" value="Unassembled WGS sequence"/>
</dbReference>
<keyword evidence="3" id="KW-1185">Reference proteome</keyword>
<evidence type="ECO:0000313" key="3">
    <source>
        <dbReference type="Proteomes" id="UP001157069"/>
    </source>
</evidence>
<dbReference type="RefSeq" id="WP_284298207.1">
    <property type="nucleotide sequence ID" value="NZ_BSVA01000001.1"/>
</dbReference>
<dbReference type="InterPro" id="IPR036849">
    <property type="entry name" value="Enolase-like_C_sf"/>
</dbReference>
<dbReference type="Gene3D" id="3.20.20.120">
    <property type="entry name" value="Enolase-like C-terminal domain"/>
    <property type="match status" value="1"/>
</dbReference>
<name>A0ABQ6JQ62_9MICO</name>
<evidence type="ECO:0008006" key="4">
    <source>
        <dbReference type="Google" id="ProtNLM"/>
    </source>
</evidence>
<feature type="region of interest" description="Disordered" evidence="1">
    <location>
        <begin position="231"/>
        <end position="250"/>
    </location>
</feature>
<organism evidence="2 3">
    <name type="scientific">Homoserinibacter gongjuensis</name>
    <dbReference type="NCBI Taxonomy" id="1162968"/>
    <lineage>
        <taxon>Bacteria</taxon>
        <taxon>Bacillati</taxon>
        <taxon>Actinomycetota</taxon>
        <taxon>Actinomycetes</taxon>
        <taxon>Micrococcales</taxon>
        <taxon>Microbacteriaceae</taxon>
        <taxon>Homoserinibacter</taxon>
    </lineage>
</organism>
<reference evidence="3" key="1">
    <citation type="journal article" date="2019" name="Int. J. Syst. Evol. Microbiol.">
        <title>The Global Catalogue of Microorganisms (GCM) 10K type strain sequencing project: providing services to taxonomists for standard genome sequencing and annotation.</title>
        <authorList>
            <consortium name="The Broad Institute Genomics Platform"/>
            <consortium name="The Broad Institute Genome Sequencing Center for Infectious Disease"/>
            <person name="Wu L."/>
            <person name="Ma J."/>
        </authorList>
    </citation>
    <scope>NUCLEOTIDE SEQUENCE [LARGE SCALE GENOMIC DNA]</scope>
    <source>
        <strain evidence="3">NBRC 108755</strain>
    </source>
</reference>
<proteinExistence type="predicted"/>
<dbReference type="EMBL" id="BSVA01000001">
    <property type="protein sequence ID" value="GMA90450.1"/>
    <property type="molecule type" value="Genomic_DNA"/>
</dbReference>
<evidence type="ECO:0000313" key="2">
    <source>
        <dbReference type="EMBL" id="GMA90450.1"/>
    </source>
</evidence>
<protein>
    <recommendedName>
        <fullName evidence="4">Enolase C-terminal domain-containing protein</fullName>
    </recommendedName>
</protein>
<comment type="caution">
    <text evidence="2">The sequence shown here is derived from an EMBL/GenBank/DDBJ whole genome shotgun (WGS) entry which is preliminary data.</text>
</comment>
<accession>A0ABQ6JQ62</accession>
<gene>
    <name evidence="2" type="ORF">GCM10025869_09790</name>
</gene>
<dbReference type="SUPFAM" id="SSF51604">
    <property type="entry name" value="Enolase C-terminal domain-like"/>
    <property type="match status" value="1"/>
</dbReference>
<evidence type="ECO:0000256" key="1">
    <source>
        <dbReference type="SAM" id="MobiDB-lite"/>
    </source>
</evidence>
<sequence>MERALIDAVCRGEAKPFADALDDGTLGFTPADIHPELAAAAPFTARRRREIAVRHTVGLADPLFDAQVTDDPGDGLPVSVESVIRRYGVTRFKLKTVGDVEADVSRIAALLELCERAGVDPRFTIDGNESMHAADHLAGWVRGLYTSPVADALRARLDAIEQPMYRDVALGAEAEAALAEVGSLAPVIIDESDGAMDTVRRAMDLGYAGGTYKGCKGCSAGSRTRRWWRIETDPNGEPCSRPRTSARSRP</sequence>